<feature type="non-terminal residue" evidence="9">
    <location>
        <position position="479"/>
    </location>
</feature>
<feature type="domain" description="Gcp-like" evidence="8">
    <location>
        <begin position="67"/>
        <end position="220"/>
    </location>
</feature>
<dbReference type="GO" id="GO:0005739">
    <property type="term" value="C:mitochondrion"/>
    <property type="evidence" value="ECO:0007669"/>
    <property type="project" value="TreeGrafter"/>
</dbReference>
<dbReference type="InterPro" id="IPR000905">
    <property type="entry name" value="Gcp-like_dom"/>
</dbReference>
<organism evidence="9 10">
    <name type="scientific">Corynespora cassiicola Philippines</name>
    <dbReference type="NCBI Taxonomy" id="1448308"/>
    <lineage>
        <taxon>Eukaryota</taxon>
        <taxon>Fungi</taxon>
        <taxon>Dikarya</taxon>
        <taxon>Ascomycota</taxon>
        <taxon>Pezizomycotina</taxon>
        <taxon>Dothideomycetes</taxon>
        <taxon>Pleosporomycetidae</taxon>
        <taxon>Pleosporales</taxon>
        <taxon>Corynesporascaceae</taxon>
        <taxon>Corynespora</taxon>
    </lineage>
</organism>
<feature type="region of interest" description="Disordered" evidence="7">
    <location>
        <begin position="244"/>
        <end position="273"/>
    </location>
</feature>
<dbReference type="PANTHER" id="PTHR11735">
    <property type="entry name" value="TRNA N6-ADENOSINE THREONYLCARBAMOYLTRANSFERASE"/>
    <property type="match status" value="1"/>
</dbReference>
<evidence type="ECO:0000313" key="9">
    <source>
        <dbReference type="EMBL" id="PSN69978.1"/>
    </source>
</evidence>
<dbReference type="InterPro" id="IPR017861">
    <property type="entry name" value="KAE1/TsaD"/>
</dbReference>
<gene>
    <name evidence="9" type="ORF">BS50DRAFT_519494</name>
</gene>
<evidence type="ECO:0000256" key="6">
    <source>
        <dbReference type="ARBA" id="ARBA00048117"/>
    </source>
</evidence>
<sequence>MRALFVARIGCLRPRVRPVARPGLRRPLLTLAIETSCDDTSVAILERHEPDSPRPGRAELHFHKKVTSDNAKFGGVYPLVALQSHQENLALLVSEAIPHLRGRTPDFVSVTRGPGMRSNLFTGVDTAKGLAVAWQKPLVGVHHMQAHALTPRLVHALQPDTPAVEPVQPEFPFLSVLASGGHTLLIHSASLTQHDIMASTVDIAVGDHLDKAARMVLPPSILDNAEGTMYGALLERFAFSPEPHATAQKSVPEASEDRQKQTSTPRLEDNTANRYRDVYSRRYDYEVPKNLEEDAMRRSKWGWSFRQPFARTRSGVKNNPLAMSFSGLSAAVERAVQYQYDPATGKPSKAQRLPQDISITERKDMAREAMRAAFEHIASRVVAGLKELSRGQSTPVNAVVMAGGVAANTFLRYILASTLCAHGYSDIRVVFPPPSFCTDNAAMIAWAGLEMYEAGYADPLSIRAIRQWPLDQLLSPPQE</sequence>
<name>A0A2T2NY17_CORCC</name>
<dbReference type="SUPFAM" id="SSF53067">
    <property type="entry name" value="Actin-like ATPase domain"/>
    <property type="match status" value="2"/>
</dbReference>
<keyword evidence="2" id="KW-0808">Transferase</keyword>
<protein>
    <recommendedName>
        <fullName evidence="1">N(6)-L-threonylcarbamoyladenine synthase</fullName>
        <ecNumber evidence="1">2.3.1.234</ecNumber>
    </recommendedName>
</protein>
<dbReference type="STRING" id="1448308.A0A2T2NY17"/>
<dbReference type="EMBL" id="KZ678132">
    <property type="protein sequence ID" value="PSN69978.1"/>
    <property type="molecule type" value="Genomic_DNA"/>
</dbReference>
<evidence type="ECO:0000259" key="8">
    <source>
        <dbReference type="Pfam" id="PF00814"/>
    </source>
</evidence>
<keyword evidence="4" id="KW-0479">Metal-binding</keyword>
<dbReference type="Pfam" id="PF00814">
    <property type="entry name" value="TsaD"/>
    <property type="match status" value="2"/>
</dbReference>
<dbReference type="InterPro" id="IPR022450">
    <property type="entry name" value="TsaD"/>
</dbReference>
<reference evidence="9 10" key="1">
    <citation type="journal article" date="2018" name="Front. Microbiol.">
        <title>Genome-Wide Analysis of Corynespora cassiicola Leaf Fall Disease Putative Effectors.</title>
        <authorList>
            <person name="Lopez D."/>
            <person name="Ribeiro S."/>
            <person name="Label P."/>
            <person name="Fumanal B."/>
            <person name="Venisse J.S."/>
            <person name="Kohler A."/>
            <person name="de Oliveira R.R."/>
            <person name="Labutti K."/>
            <person name="Lipzen A."/>
            <person name="Lail K."/>
            <person name="Bauer D."/>
            <person name="Ohm R.A."/>
            <person name="Barry K.W."/>
            <person name="Spatafora J."/>
            <person name="Grigoriev I.V."/>
            <person name="Martin F.M."/>
            <person name="Pujade-Renaud V."/>
        </authorList>
    </citation>
    <scope>NUCLEOTIDE SEQUENCE [LARGE SCALE GENOMIC DNA]</scope>
    <source>
        <strain evidence="9 10">Philippines</strain>
    </source>
</reference>
<evidence type="ECO:0000313" key="10">
    <source>
        <dbReference type="Proteomes" id="UP000240883"/>
    </source>
</evidence>
<dbReference type="HAMAP" id="MF_01445">
    <property type="entry name" value="TsaD"/>
    <property type="match status" value="1"/>
</dbReference>
<dbReference type="PANTHER" id="PTHR11735:SF6">
    <property type="entry name" value="TRNA N6-ADENOSINE THREONYLCARBAMOYLTRANSFERASE, MITOCHONDRIAL"/>
    <property type="match status" value="1"/>
</dbReference>
<dbReference type="GO" id="GO:0046872">
    <property type="term" value="F:metal ion binding"/>
    <property type="evidence" value="ECO:0007669"/>
    <property type="project" value="UniProtKB-KW"/>
</dbReference>
<keyword evidence="10" id="KW-1185">Reference proteome</keyword>
<evidence type="ECO:0000256" key="1">
    <source>
        <dbReference type="ARBA" id="ARBA00012156"/>
    </source>
</evidence>
<dbReference type="PRINTS" id="PR00789">
    <property type="entry name" value="OSIALOPTASE"/>
</dbReference>
<feature type="domain" description="Gcp-like" evidence="8">
    <location>
        <begin position="279"/>
        <end position="446"/>
    </location>
</feature>
<dbReference type="Proteomes" id="UP000240883">
    <property type="component" value="Unassembled WGS sequence"/>
</dbReference>
<dbReference type="GO" id="GO:0072670">
    <property type="term" value="P:mitochondrial tRNA threonylcarbamoyladenosine modification"/>
    <property type="evidence" value="ECO:0007669"/>
    <property type="project" value="TreeGrafter"/>
</dbReference>
<evidence type="ECO:0000256" key="5">
    <source>
        <dbReference type="ARBA" id="ARBA00023315"/>
    </source>
</evidence>
<dbReference type="PROSITE" id="PS01016">
    <property type="entry name" value="GLYCOPROTEASE"/>
    <property type="match status" value="1"/>
</dbReference>
<dbReference type="EC" id="2.3.1.234" evidence="1"/>
<dbReference type="Gene3D" id="3.30.420.40">
    <property type="match status" value="2"/>
</dbReference>
<evidence type="ECO:0000256" key="3">
    <source>
        <dbReference type="ARBA" id="ARBA00022694"/>
    </source>
</evidence>
<dbReference type="GO" id="GO:0061711">
    <property type="term" value="F:tRNA N(6)-L-threonylcarbamoyladenine synthase activity"/>
    <property type="evidence" value="ECO:0007669"/>
    <property type="project" value="UniProtKB-EC"/>
</dbReference>
<dbReference type="InterPro" id="IPR043129">
    <property type="entry name" value="ATPase_NBD"/>
</dbReference>
<evidence type="ECO:0000256" key="7">
    <source>
        <dbReference type="SAM" id="MobiDB-lite"/>
    </source>
</evidence>
<dbReference type="InterPro" id="IPR017860">
    <property type="entry name" value="Peptidase_M22_CS"/>
</dbReference>
<dbReference type="AlphaFoldDB" id="A0A2T2NY17"/>
<dbReference type="OrthoDB" id="10259622at2759"/>
<evidence type="ECO:0000256" key="4">
    <source>
        <dbReference type="ARBA" id="ARBA00022723"/>
    </source>
</evidence>
<proteinExistence type="inferred from homology"/>
<keyword evidence="3" id="KW-0819">tRNA processing</keyword>
<accession>A0A2T2NY17</accession>
<evidence type="ECO:0000256" key="2">
    <source>
        <dbReference type="ARBA" id="ARBA00022679"/>
    </source>
</evidence>
<comment type="catalytic activity">
    <reaction evidence="6">
        <text>L-threonylcarbamoyladenylate + adenosine(37) in tRNA = N(6)-L-threonylcarbamoyladenosine(37) in tRNA + AMP + H(+)</text>
        <dbReference type="Rhea" id="RHEA:37059"/>
        <dbReference type="Rhea" id="RHEA-COMP:10162"/>
        <dbReference type="Rhea" id="RHEA-COMP:10163"/>
        <dbReference type="ChEBI" id="CHEBI:15378"/>
        <dbReference type="ChEBI" id="CHEBI:73682"/>
        <dbReference type="ChEBI" id="CHEBI:74411"/>
        <dbReference type="ChEBI" id="CHEBI:74418"/>
        <dbReference type="ChEBI" id="CHEBI:456215"/>
        <dbReference type="EC" id="2.3.1.234"/>
    </reaction>
</comment>
<keyword evidence="5" id="KW-0012">Acyltransferase</keyword>
<feature type="compositionally biased region" description="Basic and acidic residues" evidence="7">
    <location>
        <begin position="255"/>
        <end position="273"/>
    </location>
</feature>